<dbReference type="AlphaFoldDB" id="A0A1R1AXP8"/>
<dbReference type="InterPro" id="IPR014718">
    <property type="entry name" value="GH-type_carb-bd"/>
</dbReference>
<dbReference type="CDD" id="cd01081">
    <property type="entry name" value="Aldose_epim"/>
    <property type="match status" value="1"/>
</dbReference>
<dbReference type="InterPro" id="IPR008183">
    <property type="entry name" value="Aldose_1/G6P_1-epimerase"/>
</dbReference>
<dbReference type="GO" id="GO:0030246">
    <property type="term" value="F:carbohydrate binding"/>
    <property type="evidence" value="ECO:0007669"/>
    <property type="project" value="InterPro"/>
</dbReference>
<dbReference type="GO" id="GO:0004034">
    <property type="term" value="F:aldose 1-epimerase activity"/>
    <property type="evidence" value="ECO:0007669"/>
    <property type="project" value="TreeGrafter"/>
</dbReference>
<dbReference type="PANTHER" id="PTHR10091">
    <property type="entry name" value="ALDOSE-1-EPIMERASE"/>
    <property type="match status" value="1"/>
</dbReference>
<dbReference type="SUPFAM" id="SSF74650">
    <property type="entry name" value="Galactose mutarotase-like"/>
    <property type="match status" value="1"/>
</dbReference>
<dbReference type="STRING" id="1401.BK123_23900"/>
<dbReference type="InterPro" id="IPR011013">
    <property type="entry name" value="Gal_mutarotase_sf_dom"/>
</dbReference>
<reference evidence="1 2" key="1">
    <citation type="submission" date="2016-11" db="EMBL/GenBank/DDBJ databases">
        <title>Paenibacillus species isolates.</title>
        <authorList>
            <person name="Beno S.M."/>
        </authorList>
    </citation>
    <scope>NUCLEOTIDE SEQUENCE [LARGE SCALE GENOMIC DNA]</scope>
    <source>
        <strain evidence="1 2">FSL F4-0100</strain>
    </source>
</reference>
<dbReference type="Pfam" id="PF01263">
    <property type="entry name" value="Aldose_epim"/>
    <property type="match status" value="1"/>
</dbReference>
<evidence type="ECO:0000313" key="2">
    <source>
        <dbReference type="Proteomes" id="UP000187074"/>
    </source>
</evidence>
<dbReference type="RefSeq" id="WP_076324863.1">
    <property type="nucleotide sequence ID" value="NZ_MRTF01000008.1"/>
</dbReference>
<gene>
    <name evidence="1" type="ORF">BK123_23900</name>
</gene>
<dbReference type="Proteomes" id="UP000187074">
    <property type="component" value="Unassembled WGS sequence"/>
</dbReference>
<proteinExistence type="predicted"/>
<protein>
    <submittedName>
        <fullName evidence="1">Aldose 1-epimerase</fullName>
    </submittedName>
</protein>
<evidence type="ECO:0000313" key="1">
    <source>
        <dbReference type="EMBL" id="OME90339.1"/>
    </source>
</evidence>
<comment type="caution">
    <text evidence="1">The sequence shown here is derived from an EMBL/GenBank/DDBJ whole genome shotgun (WGS) entry which is preliminary data.</text>
</comment>
<sequence>MNQVTKGQWNGYDTYILNSGRLEVTLLPRLGNNVIGIKDLENSREILRKPDESELAFYLQKPYHFGIPMLIPPGRISKGQFEYGGTTYQFDQNTANNNHIHGLHRSQAWCVSDIEEEDDGCAVSTEFISSDDPKWIAQFPVPLKLEMTFRLQGARLSQSLRATNLGSSPVPFGMGYHTWFLLDGEPHRWTLDLPVEGIYTLNNELIPNGDLSPLGHLEQLNSGLNLKEADLDTILKIPEGKPAEAMLQRDDGYQIHYSADRAFFKHWVLYTKGVAEEFLCIEPYTWLPNAPNLNLPNEETGLIHLEPGQTVNLNTQISIQKTSPEAEQGS</sequence>
<dbReference type="EMBL" id="MRTF01000008">
    <property type="protein sequence ID" value="OME90339.1"/>
    <property type="molecule type" value="Genomic_DNA"/>
</dbReference>
<dbReference type="OrthoDB" id="9795355at2"/>
<dbReference type="GO" id="GO:0033499">
    <property type="term" value="P:galactose catabolic process via UDP-galactose, Leloir pathway"/>
    <property type="evidence" value="ECO:0007669"/>
    <property type="project" value="TreeGrafter"/>
</dbReference>
<dbReference type="PANTHER" id="PTHR10091:SF0">
    <property type="entry name" value="GALACTOSE MUTAROTASE"/>
    <property type="match status" value="1"/>
</dbReference>
<dbReference type="Gene3D" id="2.70.98.10">
    <property type="match status" value="1"/>
</dbReference>
<dbReference type="GO" id="GO:0006006">
    <property type="term" value="P:glucose metabolic process"/>
    <property type="evidence" value="ECO:0007669"/>
    <property type="project" value="TreeGrafter"/>
</dbReference>
<organism evidence="1 2">
    <name type="scientific">Paenibacillus lautus</name>
    <name type="common">Bacillus lautus</name>
    <dbReference type="NCBI Taxonomy" id="1401"/>
    <lineage>
        <taxon>Bacteria</taxon>
        <taxon>Bacillati</taxon>
        <taxon>Bacillota</taxon>
        <taxon>Bacilli</taxon>
        <taxon>Bacillales</taxon>
        <taxon>Paenibacillaceae</taxon>
        <taxon>Paenibacillus</taxon>
    </lineage>
</organism>
<name>A0A1R1AXP8_PAELA</name>
<accession>A0A1R1AXP8</accession>